<name>A0AAV0XSW0_9HEMI</name>
<proteinExistence type="predicted"/>
<reference evidence="1 2" key="1">
    <citation type="submission" date="2023-01" db="EMBL/GenBank/DDBJ databases">
        <authorList>
            <person name="Whitehead M."/>
        </authorList>
    </citation>
    <scope>NUCLEOTIDE SEQUENCE [LARGE SCALE GENOMIC DNA]</scope>
</reference>
<keyword evidence="2" id="KW-1185">Reference proteome</keyword>
<evidence type="ECO:0000313" key="1">
    <source>
        <dbReference type="EMBL" id="CAI6371595.1"/>
    </source>
</evidence>
<comment type="caution">
    <text evidence="1">The sequence shown here is derived from an EMBL/GenBank/DDBJ whole genome shotgun (WGS) entry which is preliminary data.</text>
</comment>
<dbReference type="EMBL" id="CARXXK010001014">
    <property type="protein sequence ID" value="CAI6371595.1"/>
    <property type="molecule type" value="Genomic_DNA"/>
</dbReference>
<accession>A0AAV0XSW0</accession>
<evidence type="ECO:0000313" key="2">
    <source>
        <dbReference type="Proteomes" id="UP001160148"/>
    </source>
</evidence>
<dbReference type="AlphaFoldDB" id="A0AAV0XSW0"/>
<sequence>MAVNATKRGMPYYAGIIDLVNGHDIYVKFPGEHGDRPYLYERSDLRPFTTQFPNGKFKPLKAIPAHKNSQYLRRKIRNYEQNVINFLNLM</sequence>
<protein>
    <submittedName>
        <fullName evidence="1">Uncharacterized protein</fullName>
    </submittedName>
</protein>
<dbReference type="Proteomes" id="UP001160148">
    <property type="component" value="Unassembled WGS sequence"/>
</dbReference>
<organism evidence="1 2">
    <name type="scientific">Macrosiphum euphorbiae</name>
    <name type="common">potato aphid</name>
    <dbReference type="NCBI Taxonomy" id="13131"/>
    <lineage>
        <taxon>Eukaryota</taxon>
        <taxon>Metazoa</taxon>
        <taxon>Ecdysozoa</taxon>
        <taxon>Arthropoda</taxon>
        <taxon>Hexapoda</taxon>
        <taxon>Insecta</taxon>
        <taxon>Pterygota</taxon>
        <taxon>Neoptera</taxon>
        <taxon>Paraneoptera</taxon>
        <taxon>Hemiptera</taxon>
        <taxon>Sternorrhyncha</taxon>
        <taxon>Aphidomorpha</taxon>
        <taxon>Aphidoidea</taxon>
        <taxon>Aphididae</taxon>
        <taxon>Macrosiphini</taxon>
        <taxon>Macrosiphum</taxon>
    </lineage>
</organism>
<gene>
    <name evidence="1" type="ORF">MEUPH1_LOCUS25585</name>
</gene>